<dbReference type="Gene3D" id="2.170.16.10">
    <property type="entry name" value="Hedgehog/Intein (Hint) domain"/>
    <property type="match status" value="1"/>
</dbReference>
<evidence type="ECO:0000313" key="3">
    <source>
        <dbReference type="Proteomes" id="UP000249538"/>
    </source>
</evidence>
<comment type="caution">
    <text evidence="2">The sequence shown here is derived from an EMBL/GenBank/DDBJ whole genome shotgun (WGS) entry which is preliminary data.</text>
</comment>
<gene>
    <name evidence="2" type="ORF">LX76_02543</name>
</gene>
<evidence type="ECO:0000313" key="2">
    <source>
        <dbReference type="EMBL" id="PZX52912.1"/>
    </source>
</evidence>
<protein>
    <submittedName>
        <fullName evidence="2">Hint domain-containing protein</fullName>
    </submittedName>
</protein>
<dbReference type="EMBL" id="QKZS01000007">
    <property type="protein sequence ID" value="PZX52912.1"/>
    <property type="molecule type" value="Genomic_DNA"/>
</dbReference>
<dbReference type="InterPro" id="IPR028992">
    <property type="entry name" value="Hedgehog/Intein_dom"/>
</dbReference>
<dbReference type="Pfam" id="PF13403">
    <property type="entry name" value="Hint_2"/>
    <property type="match status" value="1"/>
</dbReference>
<evidence type="ECO:0000259" key="1">
    <source>
        <dbReference type="Pfam" id="PF13403"/>
    </source>
</evidence>
<dbReference type="SUPFAM" id="SSF51294">
    <property type="entry name" value="Hedgehog/intein (Hint) domain"/>
    <property type="match status" value="1"/>
</dbReference>
<accession>A0A2W7SQD7</accession>
<feature type="domain" description="Hedgehog/Intein (Hint)" evidence="1">
    <location>
        <begin position="144"/>
        <end position="279"/>
    </location>
</feature>
<sequence length="336" mass="35644">MTTTPHPGPACEVFAADDIFVSSGANLGDGLEEPDLVCPGDIYELARAARSRRLLLAPGPEAALSVAPGSPLGAPGAAVRLAARYTLMTPEGQPLDLLLLRLDGPAGGLFAAPLSPLGPRIDYTLVQVDAAPPAAALSDLLCVSFVHGTMITLACGSQRPIETLRAGDRVLTRDHGPQPIRWIGHATQRALGALAPVVIPRGTLGNSGDLIVSQHHRIFLYRPGRRPDMPTAELLVQARHLVDGSTVYLREGGMVGYFSLVFDRHEIIYAEGIPAESLRVTEATVARLPQGLSQGLRASFPGLAQPQHFGTEANRQLLDRLGPAALFRRRASTAAR</sequence>
<dbReference type="Proteomes" id="UP000249538">
    <property type="component" value="Unassembled WGS sequence"/>
</dbReference>
<dbReference type="InterPro" id="IPR036844">
    <property type="entry name" value="Hint_dom_sf"/>
</dbReference>
<dbReference type="AlphaFoldDB" id="A0A2W7SQD7"/>
<name>A0A2W7SQD7_9RHOB</name>
<dbReference type="RefSeq" id="WP_111467402.1">
    <property type="nucleotide sequence ID" value="NZ_QKZS01000007.1"/>
</dbReference>
<organism evidence="2 3">
    <name type="scientific">Cereibacter changlensis</name>
    <dbReference type="NCBI Taxonomy" id="402884"/>
    <lineage>
        <taxon>Bacteria</taxon>
        <taxon>Pseudomonadati</taxon>
        <taxon>Pseudomonadota</taxon>
        <taxon>Alphaproteobacteria</taxon>
        <taxon>Rhodobacterales</taxon>
        <taxon>Paracoccaceae</taxon>
        <taxon>Cereibacter</taxon>
    </lineage>
</organism>
<proteinExistence type="predicted"/>
<reference evidence="2 3" key="1">
    <citation type="submission" date="2018-06" db="EMBL/GenBank/DDBJ databases">
        <title>Genomic Encyclopedia of Archaeal and Bacterial Type Strains, Phase II (KMG-II): from individual species to whole genera.</title>
        <authorList>
            <person name="Goeker M."/>
        </authorList>
    </citation>
    <scope>NUCLEOTIDE SEQUENCE [LARGE SCALE GENOMIC DNA]</scope>
    <source>
        <strain evidence="2 3">DSM 18774</strain>
    </source>
</reference>